<accession>A0ABT9NRL6</accession>
<feature type="compositionally biased region" description="Low complexity" evidence="1">
    <location>
        <begin position="646"/>
        <end position="661"/>
    </location>
</feature>
<name>A0ABT9NRL6_9ACTN</name>
<evidence type="ECO:0000256" key="2">
    <source>
        <dbReference type="SAM" id="Phobius"/>
    </source>
</evidence>
<proteinExistence type="predicted"/>
<feature type="region of interest" description="Disordered" evidence="1">
    <location>
        <begin position="304"/>
        <end position="354"/>
    </location>
</feature>
<evidence type="ECO:0000256" key="1">
    <source>
        <dbReference type="SAM" id="MobiDB-lite"/>
    </source>
</evidence>
<comment type="caution">
    <text evidence="3">The sequence shown here is derived from an EMBL/GenBank/DDBJ whole genome shotgun (WGS) entry which is preliminary data.</text>
</comment>
<dbReference type="RefSeq" id="WP_068124149.1">
    <property type="nucleotide sequence ID" value="NZ_CCXJ01000692.1"/>
</dbReference>
<gene>
    <name evidence="3" type="ORF">J2S59_002886</name>
</gene>
<feature type="compositionally biased region" description="Pro residues" evidence="1">
    <location>
        <begin position="312"/>
        <end position="330"/>
    </location>
</feature>
<keyword evidence="2" id="KW-0472">Membrane</keyword>
<keyword evidence="4" id="KW-1185">Reference proteome</keyword>
<evidence type="ECO:0000313" key="3">
    <source>
        <dbReference type="EMBL" id="MDP9823077.1"/>
    </source>
</evidence>
<evidence type="ECO:0000313" key="4">
    <source>
        <dbReference type="Proteomes" id="UP001240447"/>
    </source>
</evidence>
<dbReference type="Proteomes" id="UP001240447">
    <property type="component" value="Unassembled WGS sequence"/>
</dbReference>
<feature type="transmembrane region" description="Helical" evidence="2">
    <location>
        <begin position="701"/>
        <end position="720"/>
    </location>
</feature>
<keyword evidence="2" id="KW-1133">Transmembrane helix</keyword>
<evidence type="ECO:0008006" key="5">
    <source>
        <dbReference type="Google" id="ProtNLM"/>
    </source>
</evidence>
<feature type="compositionally biased region" description="Pro residues" evidence="1">
    <location>
        <begin position="623"/>
        <end position="637"/>
    </location>
</feature>
<protein>
    <recommendedName>
        <fullName evidence="5">Htaa domain-containing protein</fullName>
    </recommendedName>
</protein>
<dbReference type="EMBL" id="JAUSQM010000001">
    <property type="protein sequence ID" value="MDP9823077.1"/>
    <property type="molecule type" value="Genomic_DNA"/>
</dbReference>
<keyword evidence="2" id="KW-0812">Transmembrane</keyword>
<organism evidence="3 4">
    <name type="scientific">Nocardioides massiliensis</name>
    <dbReference type="NCBI Taxonomy" id="1325935"/>
    <lineage>
        <taxon>Bacteria</taxon>
        <taxon>Bacillati</taxon>
        <taxon>Actinomycetota</taxon>
        <taxon>Actinomycetes</taxon>
        <taxon>Propionibacteriales</taxon>
        <taxon>Nocardioidaceae</taxon>
        <taxon>Nocardioides</taxon>
    </lineage>
</organism>
<reference evidence="3 4" key="1">
    <citation type="submission" date="2023-07" db="EMBL/GenBank/DDBJ databases">
        <title>Sequencing the genomes of 1000 actinobacteria strains.</title>
        <authorList>
            <person name="Klenk H.-P."/>
        </authorList>
    </citation>
    <scope>NUCLEOTIDE SEQUENCE [LARGE SCALE GENOMIC DNA]</scope>
    <source>
        <strain evidence="3 4">GD13</strain>
    </source>
</reference>
<sequence length="728" mass="75378">MTTALPRRWAALAGAAVLALVALTVVVPPWAAAEEESAGVSITGATLTWALNDEIGNAGFAPGTRNFLHAGEVPNPGRGGWQMPKSAWRSAHGNVTIEKPDAGGTYREATWEGLATTPQGEPVLMPFDGGVSKIRVRIDEGTGWYDPTTGRASLGWDATFGVVSYSGLSFFNVSGIRLEVRADGSGVVTASLAGYEGSPSDADVWNPIPPTSVVLAELPKVELSATGAEGSSGSLRATPAYTGVTFEPGGAAAKQVRTGTWGAWPRSFVRFQERLGTAEYWYSTGAATDRLKVAQPLAVTFTVGDETTVPGPSEPVPVDPDPVDPGPGKPGTPSEPTDPTPAPPGGGPKAGKQPFTVKNAQLRWGMSREAGNAAHLPGTVNLFSAGELPKGSSPLAQREWRARAGAVRIEKRSAAGDYRLATWGGLSTTATGASVAPASSDAFSDHQVVIDHGSGRVDPARKSATIRWSGRWSVAFYSGLTRFTVADPELRVRNGRGRLWGTLSGYAGSREDAVSGEESVLTPIPSKRVVLADLGAVRVDRARGFVVTPRYDRVRYDASGANAAQVRTGPWGSFPAGFIDWLEPAGVSGFWYSTGGSTDRLKAALPVSVSYRASAPVAQPKPEQTPTPEPVPTPDPLPSGGNTGVPTTSGAPEPATATGPALAPLAAGLPALATPFYGGQAESVTARPMALRSAAAPSSAALPWALGTAFLALAVALALTTPRTSARR</sequence>
<feature type="region of interest" description="Disordered" evidence="1">
    <location>
        <begin position="615"/>
        <end position="661"/>
    </location>
</feature>
<feature type="compositionally biased region" description="Pro residues" evidence="1">
    <location>
        <begin position="336"/>
        <end position="346"/>
    </location>
</feature>